<keyword evidence="6" id="KW-1185">Reference proteome</keyword>
<dbReference type="EMBL" id="LT558120">
    <property type="protein sequence ID" value="SAM80995.1"/>
    <property type="molecule type" value="Genomic_DNA"/>
</dbReference>
<evidence type="ECO:0000256" key="1">
    <source>
        <dbReference type="ARBA" id="ARBA00007398"/>
    </source>
</evidence>
<name>A0A1K0HAM2_9BASI</name>
<dbReference type="PROSITE" id="PS00841">
    <property type="entry name" value="XPG_1"/>
    <property type="match status" value="1"/>
</dbReference>
<protein>
    <submittedName>
        <fullName evidence="3">Uncharacterized protein</fullName>
    </submittedName>
</protein>
<feature type="compositionally biased region" description="Acidic residues" evidence="2">
    <location>
        <begin position="624"/>
        <end position="648"/>
    </location>
</feature>
<gene>
    <name evidence="4" type="ORF">UBRO2_02689</name>
    <name evidence="3" type="ORF">UBRO_02682</name>
</gene>
<organism evidence="3 5">
    <name type="scientific">Ustilago bromivora</name>
    <dbReference type="NCBI Taxonomy" id="307758"/>
    <lineage>
        <taxon>Eukaryota</taxon>
        <taxon>Fungi</taxon>
        <taxon>Dikarya</taxon>
        <taxon>Basidiomycota</taxon>
        <taxon>Ustilaginomycotina</taxon>
        <taxon>Ustilaginomycetes</taxon>
        <taxon>Ustilaginales</taxon>
        <taxon>Ustilaginaceae</taxon>
        <taxon>Ustilago</taxon>
    </lineage>
</organism>
<dbReference type="PANTHER" id="PTHR15665">
    <property type="entry name" value="ASTEROID PROTEIN"/>
    <property type="match status" value="1"/>
</dbReference>
<evidence type="ECO:0000313" key="4">
    <source>
        <dbReference type="EMBL" id="SYW78689.1"/>
    </source>
</evidence>
<reference evidence="5" key="1">
    <citation type="submission" date="2016-04" db="EMBL/GenBank/DDBJ databases">
        <authorList>
            <person name="Guldener U."/>
            <person name="Guldener U."/>
        </authorList>
    </citation>
    <scope>NUCLEOTIDE SEQUENCE [LARGE SCALE GENOMIC DNA]</scope>
    <source>
        <strain evidence="5">UB2112</strain>
    </source>
</reference>
<dbReference type="GO" id="GO:0016788">
    <property type="term" value="F:hydrolase activity, acting on ester bonds"/>
    <property type="evidence" value="ECO:0007669"/>
    <property type="project" value="InterPro"/>
</dbReference>
<comment type="similarity">
    <text evidence="1">Belongs to the asteroid family.</text>
</comment>
<dbReference type="Gene3D" id="3.40.50.1010">
    <property type="entry name" value="5'-nuclease"/>
    <property type="match status" value="1"/>
</dbReference>
<dbReference type="InterPro" id="IPR029060">
    <property type="entry name" value="PIN-like_dom_sf"/>
</dbReference>
<reference evidence="3" key="2">
    <citation type="submission" date="2016-04" db="EMBL/GenBank/DDBJ databases">
        <authorList>
            <person name="Evans L.H."/>
            <person name="Alamgir A."/>
            <person name="Owens N."/>
            <person name="Weber N.D."/>
            <person name="Virtaneva K."/>
            <person name="Barbian K."/>
            <person name="Babar A."/>
            <person name="Rosenke K."/>
        </authorList>
    </citation>
    <scope>NUCLEOTIDE SEQUENCE</scope>
    <source>
        <strain evidence="3">UB2112</strain>
    </source>
</reference>
<dbReference type="AlphaFoldDB" id="A0A1K0HAM2"/>
<evidence type="ECO:0000313" key="5">
    <source>
        <dbReference type="Proteomes" id="UP000179920"/>
    </source>
</evidence>
<proteinExistence type="inferred from homology"/>
<dbReference type="Proteomes" id="UP000658997">
    <property type="component" value="Unassembled WGS sequence"/>
</dbReference>
<dbReference type="Proteomes" id="UP000179920">
    <property type="component" value="Chromosome IV"/>
</dbReference>
<evidence type="ECO:0000313" key="6">
    <source>
        <dbReference type="Proteomes" id="UP000658997"/>
    </source>
</evidence>
<dbReference type="SUPFAM" id="SSF88723">
    <property type="entry name" value="PIN domain-like"/>
    <property type="match status" value="1"/>
</dbReference>
<evidence type="ECO:0000256" key="2">
    <source>
        <dbReference type="SAM" id="MobiDB-lite"/>
    </source>
</evidence>
<dbReference type="PANTHER" id="PTHR15665:SF1">
    <property type="entry name" value="PROTEIN ASTEROID HOMOLOG 1"/>
    <property type="match status" value="1"/>
</dbReference>
<dbReference type="InterPro" id="IPR026832">
    <property type="entry name" value="Asteroid"/>
</dbReference>
<feature type="region of interest" description="Disordered" evidence="2">
    <location>
        <begin position="343"/>
        <end position="366"/>
    </location>
</feature>
<evidence type="ECO:0000313" key="3">
    <source>
        <dbReference type="EMBL" id="SAM80995.1"/>
    </source>
</evidence>
<dbReference type="EMBL" id="ULHB01000043">
    <property type="protein sequence ID" value="SYW78689.1"/>
    <property type="molecule type" value="Genomic_DNA"/>
</dbReference>
<dbReference type="OrthoDB" id="25987at2759"/>
<accession>A0A1K0HAM2</accession>
<sequence length="720" mass="78037">MGVKGLTSFVKKIRHAVSEEVTIAVKGASNVTPGTSTTTPTGPFIIDGWAWIFRAYLDFFTESLRGGEYIGYTLHVRHFINTLRQAGLEPIFVFDGPYLPLKLPTVYARMNESAGGNSAFMRSSSRLKPGFQASMGVFPPLIYDCTLEALRQCKVQIVVEEIEADSAVAELADRMGGWAVSNDSDFFILCARGTQCKGYVPIDTVEFLVKPAQKEQSQGAEEAPTDAFEDYGFAQVGKGGKAKGRKGGSNAEPAEVQLQVLDRPLRGPEDGSLTAIRFTSYSSAKVAAALGITTSMLPLLAALVGNDYTASIQKRILDPALPFGPQRITFIANAIKTETLGMASSGNRTPGLRSGMATPSASRTGLGRTSAGWGALAARSSAGSAMTSATATPIGDTMYPKLDEALVALALNDPARFIVQSVIERILAGVAQRTREAYVTSGEQEQLVDAVIDSVATYSLLSDPSAIHRSTPSAEFFADSKPESSRPAHRKGLWNYRDAYAKGHFDRLLVEVMTLRICTNRMAPEDPDQKSTQSTHARDVRNWIFSTLFSTWGMSWARDTLEEPLPDTEDNDKDDSVGGTHRGAIPILAGPGPNKVNWAEEGDPEELVPVQTPPSSFGSSMYRDEDEEEEEEGEGEEEEEEEEEEEDEVRSRPGSAAGLADAAEVESGVKPAPVVEDFSRKGDRYAAEVCPIWSFDTLVGKQREELGIEPPEVLKKYLRA</sequence>
<dbReference type="InterPro" id="IPR019974">
    <property type="entry name" value="XPG_CS"/>
</dbReference>
<feature type="region of interest" description="Disordered" evidence="2">
    <location>
        <begin position="562"/>
        <end position="671"/>
    </location>
</feature>
<reference evidence="4" key="3">
    <citation type="submission" date="2018-08" db="EMBL/GenBank/DDBJ databases">
        <authorList>
            <person name="Guldener U."/>
        </authorList>
    </citation>
    <scope>NUCLEOTIDE SEQUENCE</scope>
    <source>
        <strain evidence="4">UB2</strain>
    </source>
</reference>
<feature type="compositionally biased region" description="Acidic residues" evidence="2">
    <location>
        <begin position="562"/>
        <end position="573"/>
    </location>
</feature>